<evidence type="ECO:0000259" key="4">
    <source>
        <dbReference type="Pfam" id="PF12551"/>
    </source>
</evidence>
<dbReference type="InterPro" id="IPR010941">
    <property type="entry name" value="PhaC_N"/>
</dbReference>
<keyword evidence="2" id="KW-0012">Acyltransferase</keyword>
<dbReference type="PANTHER" id="PTHR36837">
    <property type="entry name" value="POLY(3-HYDROXYALKANOATE) POLYMERASE SUBUNIT PHAC"/>
    <property type="match status" value="1"/>
</dbReference>
<dbReference type="Pfam" id="PF12551">
    <property type="entry name" value="PHBC_N"/>
    <property type="match status" value="1"/>
</dbReference>
<dbReference type="EMBL" id="JACYXI010000006">
    <property type="protein sequence ID" value="MBD8891975.1"/>
    <property type="molecule type" value="Genomic_DNA"/>
</dbReference>
<keyword evidence="6" id="KW-1185">Reference proteome</keyword>
<dbReference type="Proteomes" id="UP000632063">
    <property type="component" value="Unassembled WGS sequence"/>
</dbReference>
<proteinExistence type="predicted"/>
<organism evidence="5 6">
    <name type="scientific">Roseibium litorale</name>
    <dbReference type="NCBI Taxonomy" id="2803841"/>
    <lineage>
        <taxon>Bacteria</taxon>
        <taxon>Pseudomonadati</taxon>
        <taxon>Pseudomonadota</taxon>
        <taxon>Alphaproteobacteria</taxon>
        <taxon>Hyphomicrobiales</taxon>
        <taxon>Stappiaceae</taxon>
        <taxon>Roseibium</taxon>
    </lineage>
</organism>
<dbReference type="Pfam" id="PF07167">
    <property type="entry name" value="PhaC_N"/>
    <property type="match status" value="1"/>
</dbReference>
<evidence type="ECO:0000313" key="6">
    <source>
        <dbReference type="Proteomes" id="UP000632063"/>
    </source>
</evidence>
<accession>A0ABR9CM96</accession>
<evidence type="ECO:0000259" key="3">
    <source>
        <dbReference type="Pfam" id="PF07167"/>
    </source>
</evidence>
<feature type="domain" description="Poly-beta-hydroxybutyrate polymerase N-terminal" evidence="4">
    <location>
        <begin position="48"/>
        <end position="88"/>
    </location>
</feature>
<evidence type="ECO:0000313" key="5">
    <source>
        <dbReference type="EMBL" id="MBD8891975.1"/>
    </source>
</evidence>
<evidence type="ECO:0000256" key="1">
    <source>
        <dbReference type="ARBA" id="ARBA00022679"/>
    </source>
</evidence>
<evidence type="ECO:0000256" key="2">
    <source>
        <dbReference type="ARBA" id="ARBA00023315"/>
    </source>
</evidence>
<name>A0ABR9CM96_9HYPH</name>
<protein>
    <submittedName>
        <fullName evidence="5">Polyhydroxyalkanoic acid synthase</fullName>
    </submittedName>
</protein>
<feature type="domain" description="Poly-beta-hydroxybutyrate polymerase N-terminal" evidence="3">
    <location>
        <begin position="124"/>
        <end position="293"/>
    </location>
</feature>
<keyword evidence="1" id="KW-0808">Transferase</keyword>
<dbReference type="InterPro" id="IPR022211">
    <property type="entry name" value="PHBC_N"/>
</dbReference>
<reference evidence="6" key="1">
    <citation type="submission" date="2020-09" db="EMBL/GenBank/DDBJ databases">
        <title>The genome sequence of strain Labrenzia suaedae 4C16A.</title>
        <authorList>
            <person name="Liu Y."/>
        </authorList>
    </citation>
    <scope>NUCLEOTIDE SEQUENCE [LARGE SCALE GENOMIC DNA]</scope>
    <source>
        <strain evidence="6">4C16A</strain>
    </source>
</reference>
<dbReference type="InterPro" id="IPR051321">
    <property type="entry name" value="PHA/PHB_synthase"/>
</dbReference>
<sequence>MQAENRRKGQEVGHLAEAPGQRFFPSFDVPAGFGGGLEPDTPGSTVFAETLDRVARATLARASLGISPVALWNAYLDWFLHLAISPGKQGKLAEKAATKLMRLARFSAFCGLQGDHSCIQPLPQDRRFDHEGWKQFPFNLYAQNFLLTQQWWSNAMTGVRGVSAHHEKVVDFTTRQLLDVFSPSNYLLTNPEVLQKTQAEGGQNLVRGLQHLWEDVERQMRRLPPPGAENYRVGETVGVTPGKVVFRNHLIELIQYEPQTPEVKSEPVLIIPAWIMKYYILDLSPQNSLVKYLVSQGYTVFMVSWRNPGPEDRELGMEDYRKLGVDAALDAALAITGARKAHAAGYCLGGTLLSIAAAGMAHRGDDRLASLSLFAAQVDFTDAGELTLFIDESAVSFLEDMMWESGGLDTSQMAGAFQLLRSNDMIWSKGVREYLMGERAPMFDLMAWNADGTRMPYRMHAEYLTSLFLHNDFAEGRYKVDGAPVAVEDIKAPVFAVGTEQDHVAPWRSVFKICHLAEQEVTFALTSGGHNAGIVSEPGHPHRHYRIRASSAGDGYLDPKSWQAEAPLKEGSWWEAWTGWLESHSTATVPVPPLGNASKGYPVLGNAPGTYVLMP</sequence>
<dbReference type="InterPro" id="IPR029058">
    <property type="entry name" value="AB_hydrolase_fold"/>
</dbReference>
<dbReference type="SUPFAM" id="SSF53474">
    <property type="entry name" value="alpha/beta-Hydrolases"/>
    <property type="match status" value="1"/>
</dbReference>
<reference evidence="5 6" key="2">
    <citation type="journal article" date="2021" name="Int. J. Syst. Evol. Microbiol.">
        <title>Roseibium litorale sp. nov., isolated from a tidal flat sediment and proposal for the reclassification of Labrenzia polysiphoniae as Roseibium polysiphoniae comb. nov.</title>
        <authorList>
            <person name="Liu Y."/>
            <person name="Pei T."/>
            <person name="Du J."/>
            <person name="Chao M."/>
            <person name="Deng M.R."/>
            <person name="Zhu H."/>
        </authorList>
    </citation>
    <scope>NUCLEOTIDE SEQUENCE [LARGE SCALE GENOMIC DNA]</scope>
    <source>
        <strain evidence="5 6">4C16A</strain>
    </source>
</reference>
<dbReference type="PANTHER" id="PTHR36837:SF5">
    <property type="entry name" value="POLY-3-HYDROXYBUTYRATE SYNTHASE"/>
    <property type="match status" value="1"/>
</dbReference>
<comment type="caution">
    <text evidence="5">The sequence shown here is derived from an EMBL/GenBank/DDBJ whole genome shotgun (WGS) entry which is preliminary data.</text>
</comment>
<gene>
    <name evidence="5" type="ORF">IG616_10470</name>
</gene>
<dbReference type="Gene3D" id="3.40.50.1820">
    <property type="entry name" value="alpha/beta hydrolase"/>
    <property type="match status" value="1"/>
</dbReference>